<evidence type="ECO:0000313" key="2">
    <source>
        <dbReference type="Proteomes" id="UP001178461"/>
    </source>
</evidence>
<gene>
    <name evidence="1" type="ORF">PODLI_1B030492</name>
</gene>
<protein>
    <submittedName>
        <fullName evidence="1">Uncharacterized protein</fullName>
    </submittedName>
</protein>
<dbReference type="EMBL" id="OX395129">
    <property type="protein sequence ID" value="CAI5772660.1"/>
    <property type="molecule type" value="Genomic_DNA"/>
</dbReference>
<evidence type="ECO:0000313" key="1">
    <source>
        <dbReference type="EMBL" id="CAI5772660.1"/>
    </source>
</evidence>
<keyword evidence="2" id="KW-1185">Reference proteome</keyword>
<accession>A0AA35P4K2</accession>
<dbReference type="Proteomes" id="UP001178461">
    <property type="component" value="Chromosome 4"/>
</dbReference>
<proteinExistence type="predicted"/>
<organism evidence="1 2">
    <name type="scientific">Podarcis lilfordi</name>
    <name type="common">Lilford's wall lizard</name>
    <dbReference type="NCBI Taxonomy" id="74358"/>
    <lineage>
        <taxon>Eukaryota</taxon>
        <taxon>Metazoa</taxon>
        <taxon>Chordata</taxon>
        <taxon>Craniata</taxon>
        <taxon>Vertebrata</taxon>
        <taxon>Euteleostomi</taxon>
        <taxon>Lepidosauria</taxon>
        <taxon>Squamata</taxon>
        <taxon>Bifurcata</taxon>
        <taxon>Unidentata</taxon>
        <taxon>Episquamata</taxon>
        <taxon>Laterata</taxon>
        <taxon>Lacertibaenia</taxon>
        <taxon>Lacertidae</taxon>
        <taxon>Podarcis</taxon>
    </lineage>
</organism>
<name>A0AA35P4K2_9SAUR</name>
<reference evidence="1" key="1">
    <citation type="submission" date="2022-12" db="EMBL/GenBank/DDBJ databases">
        <authorList>
            <person name="Alioto T."/>
            <person name="Alioto T."/>
            <person name="Gomez Garrido J."/>
        </authorList>
    </citation>
    <scope>NUCLEOTIDE SEQUENCE</scope>
</reference>
<dbReference type="AlphaFoldDB" id="A0AA35P4K2"/>
<sequence>MSGMQSEASNTQLWAPCHCTAAVCYKEVPEHIKEVTELSLGNSTKRDWQPNGVSVTGPEGKKERRFRSGRYWQNGLVLRAAAAALATLALQRERSYRERLSFSSALLPCLASSAAAVGCGARPGRPSAGQDLASDIGSAASECLQSSARLKIQEFAAHLRRRVEPHSCALIKFQKHTEAQHKAIKKHPFRDTAPLLRVSLLKIALKRT</sequence>